<evidence type="ECO:0008006" key="11">
    <source>
        <dbReference type="Google" id="ProtNLM"/>
    </source>
</evidence>
<protein>
    <recommendedName>
        <fullName evidence="11">Holliday junction resolvase</fullName>
    </recommendedName>
</protein>
<evidence type="ECO:0000313" key="10">
    <source>
        <dbReference type="Proteomes" id="UP000142477"/>
    </source>
</evidence>
<dbReference type="RefSeq" id="YP_009177158.1">
    <property type="nucleotide sequence ID" value="NC_028238.1"/>
</dbReference>
<accession>A0A0M3ZHM7</accession>
<organism evidence="9 10">
    <name type="scientific">Turkeypox virus</name>
    <dbReference type="NCBI Taxonomy" id="336486"/>
    <lineage>
        <taxon>Viruses</taxon>
        <taxon>Varidnaviria</taxon>
        <taxon>Bamfordvirae</taxon>
        <taxon>Nucleocytoviricota</taxon>
        <taxon>Pokkesviricetes</taxon>
        <taxon>Chitovirales</taxon>
        <taxon>Poxviridae</taxon>
        <taxon>Chordopoxvirinae</taxon>
        <taxon>Avipoxvirus</taxon>
        <taxon>Avipoxvirus turkeypox</taxon>
    </lineage>
</organism>
<keyword evidence="8" id="KW-0234">DNA repair</keyword>
<keyword evidence="4" id="KW-0227">DNA damage</keyword>
<keyword evidence="5" id="KW-0378">Hydrolase</keyword>
<dbReference type="InterPro" id="IPR012337">
    <property type="entry name" value="RNaseH-like_sf"/>
</dbReference>
<keyword evidence="10" id="KW-1185">Reference proteome</keyword>
<evidence type="ECO:0000313" key="9">
    <source>
        <dbReference type="EMBL" id="ALA62511.1"/>
    </source>
</evidence>
<dbReference type="SUPFAM" id="SSF53098">
    <property type="entry name" value="Ribonuclease H-like"/>
    <property type="match status" value="1"/>
</dbReference>
<comment type="cofactor">
    <cofactor evidence="1">
        <name>Mg(2+)</name>
        <dbReference type="ChEBI" id="CHEBI:18420"/>
    </cofactor>
</comment>
<evidence type="ECO:0000256" key="4">
    <source>
        <dbReference type="ARBA" id="ARBA00022763"/>
    </source>
</evidence>
<dbReference type="InterPro" id="IPR006932">
    <property type="entry name" value="HJ-resolvase_A22"/>
</dbReference>
<dbReference type="GO" id="GO:0006281">
    <property type="term" value="P:DNA repair"/>
    <property type="evidence" value="ECO:0007669"/>
    <property type="project" value="UniProtKB-KW"/>
</dbReference>
<dbReference type="GO" id="GO:0000287">
    <property type="term" value="F:magnesium ion binding"/>
    <property type="evidence" value="ECO:0007669"/>
    <property type="project" value="InterPro"/>
</dbReference>
<keyword evidence="6" id="KW-0460">Magnesium</keyword>
<evidence type="ECO:0000256" key="2">
    <source>
        <dbReference type="ARBA" id="ARBA00008810"/>
    </source>
</evidence>
<dbReference type="KEGG" id="vg:26122827"/>
<dbReference type="GO" id="GO:0016788">
    <property type="term" value="F:hydrolase activity, acting on ester bonds"/>
    <property type="evidence" value="ECO:0007669"/>
    <property type="project" value="InterPro"/>
</dbReference>
<evidence type="ECO:0000256" key="6">
    <source>
        <dbReference type="ARBA" id="ARBA00022842"/>
    </source>
</evidence>
<dbReference type="Proteomes" id="UP000142477">
    <property type="component" value="Segment"/>
</dbReference>
<dbReference type="OrthoDB" id="13055at10239"/>
<evidence type="ECO:0000256" key="3">
    <source>
        <dbReference type="ARBA" id="ARBA00022722"/>
    </source>
</evidence>
<dbReference type="Pfam" id="PF04848">
    <property type="entry name" value="Pox_A22"/>
    <property type="match status" value="1"/>
</dbReference>
<comment type="similarity">
    <text evidence="2">Belongs to the RuvC family. Poxviruses-type subfamily.</text>
</comment>
<reference evidence="9 10" key="1">
    <citation type="journal article" date="2015" name="Infect. Genet. Evol.">
        <title>Unique genomic organization of a novel Avipoxvirus detected in turkey (Meleagris gallopavo).</title>
        <authorList>
            <person name="Banyai K."/>
            <person name="Palya V."/>
            <person name="Denes B."/>
            <person name="Glavits R."/>
            <person name="Ivanics E."/>
            <person name="Horvath B."/>
            <person name="Farkas S.L."/>
            <person name="Marton S."/>
            <person name="Balint A."/>
            <person name="Gyuranecz M."/>
            <person name="Erdelyi K."/>
            <person name="Dan A."/>
        </authorList>
    </citation>
    <scope>NUCLEOTIDE SEQUENCE [LARGE SCALE GENOMIC DNA]</scope>
    <source>
        <strain evidence="9 10">TKPV-HU1124/2011</strain>
    </source>
</reference>
<dbReference type="GeneID" id="26122827"/>
<dbReference type="GO" id="GO:0000400">
    <property type="term" value="F:four-way junction DNA binding"/>
    <property type="evidence" value="ECO:0007669"/>
    <property type="project" value="InterPro"/>
</dbReference>
<evidence type="ECO:0000256" key="5">
    <source>
        <dbReference type="ARBA" id="ARBA00022801"/>
    </source>
</evidence>
<sequence length="150" mass="17215">MIICAVDIGIKNPAYCVFNYENGILELLEIEKSDWSNNWEKAVSMDVSKFTPDIVLLEKQGFKSPNSKFIYFIKGLFYNTNTKVIIRNPTFKGGSYAKRKKLSIETFIEKIPEYSGSKSDILNKYKKLDDIADSFNLGISYIEKELKSVK</sequence>
<dbReference type="EMBL" id="KP728110">
    <property type="protein sequence ID" value="ALA62511.1"/>
    <property type="molecule type" value="Genomic_DNA"/>
</dbReference>
<evidence type="ECO:0000256" key="7">
    <source>
        <dbReference type="ARBA" id="ARBA00023172"/>
    </source>
</evidence>
<name>A0A0M3ZHM7_9POXV</name>
<keyword evidence="3" id="KW-0540">Nuclease</keyword>
<keyword evidence="7" id="KW-0233">DNA recombination</keyword>
<proteinExistence type="inferred from homology"/>
<evidence type="ECO:0000256" key="8">
    <source>
        <dbReference type="ARBA" id="ARBA00023204"/>
    </source>
</evidence>
<evidence type="ECO:0000256" key="1">
    <source>
        <dbReference type="ARBA" id="ARBA00001946"/>
    </source>
</evidence>
<dbReference type="GO" id="GO:0004518">
    <property type="term" value="F:nuclease activity"/>
    <property type="evidence" value="ECO:0007669"/>
    <property type="project" value="UniProtKB-KW"/>
</dbReference>
<dbReference type="GO" id="GO:0006310">
    <property type="term" value="P:DNA recombination"/>
    <property type="evidence" value="ECO:0007669"/>
    <property type="project" value="UniProtKB-KW"/>
</dbReference>